<organism evidence="1 2">
    <name type="scientific">Thraustotheca clavata</name>
    <dbReference type="NCBI Taxonomy" id="74557"/>
    <lineage>
        <taxon>Eukaryota</taxon>
        <taxon>Sar</taxon>
        <taxon>Stramenopiles</taxon>
        <taxon>Oomycota</taxon>
        <taxon>Saprolegniomycetes</taxon>
        <taxon>Saprolegniales</taxon>
        <taxon>Achlyaceae</taxon>
        <taxon>Thraustotheca</taxon>
    </lineage>
</organism>
<comment type="caution">
    <text evidence="1">The sequence shown here is derived from an EMBL/GenBank/DDBJ whole genome shotgun (WGS) entry which is preliminary data.</text>
</comment>
<sequence>MKLSLSWDLENSTVFVAAINALNPAHVPYWLQTSQPQITANSFTDDLVYKLHQVAGGQCGRVLLAPNSPTQFGLVMATLVIIQNSDFIQDVAQVALPMVNNVERVVATTYYLTDKRAQRSILNNLPVCDPDNRQLRRIFI</sequence>
<reference evidence="1 2" key="1">
    <citation type="journal article" date="2014" name="Genome Biol. Evol.">
        <title>The secreted proteins of Achlya hypogyna and Thraustotheca clavata identify the ancestral oomycete secretome and reveal gene acquisitions by horizontal gene transfer.</title>
        <authorList>
            <person name="Misner I."/>
            <person name="Blouin N."/>
            <person name="Leonard G."/>
            <person name="Richards T.A."/>
            <person name="Lane C.E."/>
        </authorList>
    </citation>
    <scope>NUCLEOTIDE SEQUENCE [LARGE SCALE GENOMIC DNA]</scope>
    <source>
        <strain evidence="1 2">ATCC 34112</strain>
    </source>
</reference>
<gene>
    <name evidence="1" type="ORF">THRCLA_20630</name>
</gene>
<dbReference type="AlphaFoldDB" id="A0A1W0A548"/>
<keyword evidence="2" id="KW-1185">Reference proteome</keyword>
<dbReference type="EMBL" id="JNBS01000459">
    <property type="protein sequence ID" value="OQS05407.1"/>
    <property type="molecule type" value="Genomic_DNA"/>
</dbReference>
<dbReference type="OrthoDB" id="118048at2759"/>
<protein>
    <submittedName>
        <fullName evidence="1">Uncharacterized protein</fullName>
    </submittedName>
</protein>
<accession>A0A1W0A548</accession>
<evidence type="ECO:0000313" key="2">
    <source>
        <dbReference type="Proteomes" id="UP000243217"/>
    </source>
</evidence>
<name>A0A1W0A548_9STRA</name>
<proteinExistence type="predicted"/>
<dbReference type="Proteomes" id="UP000243217">
    <property type="component" value="Unassembled WGS sequence"/>
</dbReference>
<evidence type="ECO:0000313" key="1">
    <source>
        <dbReference type="EMBL" id="OQS05407.1"/>
    </source>
</evidence>